<gene>
    <name evidence="2" type="ORF">SAMN05216258_102377</name>
</gene>
<sequence>MTRSPTAGVPTPDLSATPFALLDPAHAMRASQRFLSLAAETNAHAFEGLQRMQQQWLGFVAGRLEDDLATMRALAACRSAPEVWETSLKFWDRAGRQYAEEAEVVASETMTQAREGAEDLKREAAALAEAD</sequence>
<evidence type="ECO:0000259" key="1">
    <source>
        <dbReference type="Pfam" id="PF09361"/>
    </source>
</evidence>
<organism evidence="2 3">
    <name type="scientific">Albimonas pacifica</name>
    <dbReference type="NCBI Taxonomy" id="1114924"/>
    <lineage>
        <taxon>Bacteria</taxon>
        <taxon>Pseudomonadati</taxon>
        <taxon>Pseudomonadota</taxon>
        <taxon>Alphaproteobacteria</taxon>
        <taxon>Rhodobacterales</taxon>
        <taxon>Paracoccaceae</taxon>
        <taxon>Albimonas</taxon>
    </lineage>
</organism>
<dbReference type="AlphaFoldDB" id="A0A1I3D475"/>
<dbReference type="InterPro" id="IPR018968">
    <property type="entry name" value="Phasin"/>
</dbReference>
<keyword evidence="3" id="KW-1185">Reference proteome</keyword>
<name>A0A1I3D475_9RHOB</name>
<proteinExistence type="predicted"/>
<evidence type="ECO:0000313" key="3">
    <source>
        <dbReference type="Proteomes" id="UP000199377"/>
    </source>
</evidence>
<dbReference type="EMBL" id="FOQH01000002">
    <property type="protein sequence ID" value="SFH81515.1"/>
    <property type="molecule type" value="Genomic_DNA"/>
</dbReference>
<reference evidence="2 3" key="1">
    <citation type="submission" date="2016-10" db="EMBL/GenBank/DDBJ databases">
        <authorList>
            <person name="de Groot N.N."/>
        </authorList>
    </citation>
    <scope>NUCLEOTIDE SEQUENCE [LARGE SCALE GENOMIC DNA]</scope>
    <source>
        <strain evidence="2 3">CGMCC 1.11030</strain>
    </source>
</reference>
<feature type="domain" description="Phasin" evidence="1">
    <location>
        <begin position="28"/>
        <end position="115"/>
    </location>
</feature>
<dbReference type="RefSeq" id="WP_092858377.1">
    <property type="nucleotide sequence ID" value="NZ_FOQH01000002.1"/>
</dbReference>
<dbReference type="Proteomes" id="UP000199377">
    <property type="component" value="Unassembled WGS sequence"/>
</dbReference>
<evidence type="ECO:0000313" key="2">
    <source>
        <dbReference type="EMBL" id="SFH81515.1"/>
    </source>
</evidence>
<protein>
    <submittedName>
        <fullName evidence="2">Phasin protein</fullName>
    </submittedName>
</protein>
<accession>A0A1I3D475</accession>
<dbReference type="STRING" id="1114924.SAMN05216258_102377"/>
<dbReference type="Pfam" id="PF09361">
    <property type="entry name" value="Phasin_2"/>
    <property type="match status" value="1"/>
</dbReference>